<accession>A0A916YLB4</accession>
<evidence type="ECO:0000256" key="4">
    <source>
        <dbReference type="ARBA" id="ARBA00023163"/>
    </source>
</evidence>
<evidence type="ECO:0000256" key="3">
    <source>
        <dbReference type="ARBA" id="ARBA00023125"/>
    </source>
</evidence>
<evidence type="ECO:0000259" key="5">
    <source>
        <dbReference type="PROSITE" id="PS50931"/>
    </source>
</evidence>
<dbReference type="SUPFAM" id="SSF46785">
    <property type="entry name" value="Winged helix' DNA-binding domain"/>
    <property type="match status" value="1"/>
</dbReference>
<evidence type="ECO:0000256" key="2">
    <source>
        <dbReference type="ARBA" id="ARBA00023015"/>
    </source>
</evidence>
<evidence type="ECO:0000256" key="1">
    <source>
        <dbReference type="ARBA" id="ARBA00009437"/>
    </source>
</evidence>
<dbReference type="SUPFAM" id="SSF53850">
    <property type="entry name" value="Periplasmic binding protein-like II"/>
    <property type="match status" value="1"/>
</dbReference>
<keyword evidence="2" id="KW-0805">Transcription regulation</keyword>
<dbReference type="GO" id="GO:0000976">
    <property type="term" value="F:transcription cis-regulatory region binding"/>
    <property type="evidence" value="ECO:0007669"/>
    <property type="project" value="TreeGrafter"/>
</dbReference>
<evidence type="ECO:0000313" key="6">
    <source>
        <dbReference type="EMBL" id="GGD50191.1"/>
    </source>
</evidence>
<name>A0A916YLB4_9SPHN</name>
<keyword evidence="7" id="KW-1185">Reference proteome</keyword>
<gene>
    <name evidence="6" type="ORF">GCM10010989_25560</name>
</gene>
<organism evidence="6 7">
    <name type="scientific">Croceicoccus pelagius</name>
    <dbReference type="NCBI Taxonomy" id="1703341"/>
    <lineage>
        <taxon>Bacteria</taxon>
        <taxon>Pseudomonadati</taxon>
        <taxon>Pseudomonadota</taxon>
        <taxon>Alphaproteobacteria</taxon>
        <taxon>Sphingomonadales</taxon>
        <taxon>Erythrobacteraceae</taxon>
        <taxon>Croceicoccus</taxon>
    </lineage>
</organism>
<dbReference type="Gene3D" id="3.40.190.290">
    <property type="match status" value="1"/>
</dbReference>
<protein>
    <submittedName>
        <fullName evidence="6">LysR family transcriptional regulator</fullName>
    </submittedName>
</protein>
<dbReference type="CDD" id="cd08420">
    <property type="entry name" value="PBP2_CysL_like"/>
    <property type="match status" value="1"/>
</dbReference>
<dbReference type="EMBL" id="BMIO01000008">
    <property type="protein sequence ID" value="GGD50191.1"/>
    <property type="molecule type" value="Genomic_DNA"/>
</dbReference>
<dbReference type="InterPro" id="IPR036390">
    <property type="entry name" value="WH_DNA-bd_sf"/>
</dbReference>
<proteinExistence type="inferred from homology"/>
<comment type="similarity">
    <text evidence="1">Belongs to the LysR transcriptional regulatory family.</text>
</comment>
<dbReference type="PANTHER" id="PTHR30126">
    <property type="entry name" value="HTH-TYPE TRANSCRIPTIONAL REGULATOR"/>
    <property type="match status" value="1"/>
</dbReference>
<dbReference type="InterPro" id="IPR036388">
    <property type="entry name" value="WH-like_DNA-bd_sf"/>
</dbReference>
<dbReference type="Pfam" id="PF03466">
    <property type="entry name" value="LysR_substrate"/>
    <property type="match status" value="1"/>
</dbReference>
<keyword evidence="4" id="KW-0804">Transcription</keyword>
<feature type="domain" description="HTH lysR-type" evidence="5">
    <location>
        <begin position="1"/>
        <end position="32"/>
    </location>
</feature>
<reference evidence="6 7" key="1">
    <citation type="journal article" date="2014" name="Int. J. Syst. Evol. Microbiol.">
        <title>Complete genome sequence of Corynebacterium casei LMG S-19264T (=DSM 44701T), isolated from a smear-ripened cheese.</title>
        <authorList>
            <consortium name="US DOE Joint Genome Institute (JGI-PGF)"/>
            <person name="Walter F."/>
            <person name="Albersmeier A."/>
            <person name="Kalinowski J."/>
            <person name="Ruckert C."/>
        </authorList>
    </citation>
    <scope>NUCLEOTIDE SEQUENCE [LARGE SCALE GENOMIC DNA]</scope>
    <source>
        <strain evidence="6 7">CGMCC 1.15358</strain>
    </source>
</reference>
<dbReference type="InterPro" id="IPR000847">
    <property type="entry name" value="LysR_HTH_N"/>
</dbReference>
<keyword evidence="3" id="KW-0238">DNA-binding</keyword>
<dbReference type="InterPro" id="IPR005119">
    <property type="entry name" value="LysR_subst-bd"/>
</dbReference>
<dbReference type="PROSITE" id="PS50931">
    <property type="entry name" value="HTH_LYSR"/>
    <property type="match status" value="1"/>
</dbReference>
<evidence type="ECO:0000313" key="7">
    <source>
        <dbReference type="Proteomes" id="UP000598997"/>
    </source>
</evidence>
<dbReference type="Gene3D" id="1.10.10.10">
    <property type="entry name" value="Winged helix-like DNA-binding domain superfamily/Winged helix DNA-binding domain"/>
    <property type="match status" value="1"/>
</dbReference>
<dbReference type="PANTHER" id="PTHR30126:SF94">
    <property type="entry name" value="LYSR FAMILY TRANSCRIPTIONAL REGULATOR"/>
    <property type="match status" value="1"/>
</dbReference>
<dbReference type="AlphaFoldDB" id="A0A916YLB4"/>
<sequence length="264" mass="29309">MSQSAASTALIELERRYGRSLFDRAGKRLKINETGRSLLVPALELLSRAVEIDELLAGRAGPGPLRLGATQTIGNYIAPRLISAYCQRHEGSTPTLEISNTAEIAARIVDFSLDLALVEGAYEHPDLVLTDWLHDELILICGSSHHLAGREAWSIDDVLAERWVVREKGSGTRQTLDTAIRPHLSRWRIGMELQQIEAILEMAAVSPLIGCVPRVAAQHLISQGRLVEIKVPELDLQRRFYIMTHKARYFTAGIRAFLKICEGA</sequence>
<dbReference type="GO" id="GO:0003700">
    <property type="term" value="F:DNA-binding transcription factor activity"/>
    <property type="evidence" value="ECO:0007669"/>
    <property type="project" value="InterPro"/>
</dbReference>
<comment type="caution">
    <text evidence="6">The sequence shown here is derived from an EMBL/GenBank/DDBJ whole genome shotgun (WGS) entry which is preliminary data.</text>
</comment>
<dbReference type="Proteomes" id="UP000598997">
    <property type="component" value="Unassembled WGS sequence"/>
</dbReference>